<dbReference type="STRING" id="74557.A0A1W0A0R8"/>
<feature type="coiled-coil region" evidence="1">
    <location>
        <begin position="371"/>
        <end position="398"/>
    </location>
</feature>
<dbReference type="InterPro" id="IPR038607">
    <property type="entry name" value="PhoD-like_sf"/>
</dbReference>
<dbReference type="AlphaFoldDB" id="A0A1W0A0R8"/>
<organism evidence="2 3">
    <name type="scientific">Thraustotheca clavata</name>
    <dbReference type="NCBI Taxonomy" id="74557"/>
    <lineage>
        <taxon>Eukaryota</taxon>
        <taxon>Sar</taxon>
        <taxon>Stramenopiles</taxon>
        <taxon>Oomycota</taxon>
        <taxon>Saprolegniomycetes</taxon>
        <taxon>Saprolegniales</taxon>
        <taxon>Achlyaceae</taxon>
        <taxon>Thraustotheca</taxon>
    </lineage>
</organism>
<dbReference type="Gene3D" id="3.60.21.70">
    <property type="entry name" value="PhoD-like phosphatase"/>
    <property type="match status" value="1"/>
</dbReference>
<dbReference type="Proteomes" id="UP000243217">
    <property type="component" value="Unassembled WGS sequence"/>
</dbReference>
<dbReference type="EMBL" id="JNBS01000743">
    <property type="protein sequence ID" value="OQS03865.1"/>
    <property type="molecule type" value="Genomic_DNA"/>
</dbReference>
<dbReference type="OrthoDB" id="2419400at2759"/>
<sequence length="1182" mass="134070">MGNGESTLASTLDGLEKTLSVLAATNPVGTRPLLPSELQMKGIVVSCSSDVRVNIGPVVGAVGANKARILIEVSVNTRLTCHLSRQEPLTGQYLEIVDGKVSVDAEKNVPVVFKFKELQPNAKYWYVFSGLCKNDAVECIGSFHTLAVEDDLPLQVAVVSGNDMHEQGQNDLWQQLAARVTQDVIDKERNVMGPVQYVLHLGGQVALSRIFEEAWVMLTMHTESIVTSCTLEEMESQVVEMFRGAYRLQWKLRFVREVLANASNLMMWSDQDIYSNFSTSAIFQINHDKPTAQMQVMRMLLRSAKRVFHEYQRQLWDEDYGAFQSEHANNGFTAAMKISKLELETTDINAKMLAIKKKMDFATTKMLETRLLAIKSEITLLEKQVQSAKENLESIRGEEFCIWTERHIAFLFLDMRGSHLSAGGSPTPDNPLLSPYQWDFLTNVLSERRTRLLIICSELPIADDTSENIESLFKAFPESSCSSWWGHRPNDQNRLLSMIADWKVELPNRDALLLSGASTIRCSMTSIVQDTQMRSQFYQYTTGPMTSKPSMQTIPALHAKLNDRFDINHTFEQPCQHNFILLQLTALQNRDPFSTITWCRQLQSNVKVLVGPIIGLVDATSCVIMLEVDRKAPVTCIVTSAFTSEEQKILKILPAKRPKVFHFTHLRSEHHYSVRFEGISQFTIMCHFHTLPLRPEKLAVALVCHDQLLYFPTPTCKPSLWTALETTLEEPFSNINLVIHLGGQICPKEHPSLDTARAIVHANDLLDDKSKTADSVKEQLRNIYRHHWNLPGIKDVLAMGGHIMIPNEKDVIETLLNQHDGINLQRGGDSDINVDEIIAAHLRDLADEYQLQLWPKSSIKKYQYCHISGTFGIFVWPKQDQIEVWQTLESFLDQPSLMTIIILCNQPLVDDSVEDLKEKAKVQTHPYVTTFPHHGQDILRLTQRLFDWKDDNEAKQIFYLCGHEFFGFDTVIQDVTTKLTSLHQFVVGPLYQLNHPAPTYLEEGSLGSQWVFKHQFDSTRAKSHFGYVEIGKISKLEIVTLDEEESTLSDYCKVVPASQWYKQGGISSIKIDTTEETSVDEDEVQFKKLLADKMDELKTSFETCVNPDMCHNSCFRVAQAIHPGLKRFYEICGLEIRSMIALPSLYLLTQVAMAEVSTPPIVVDEVLYIKIVSIALIKTMFK</sequence>
<keyword evidence="3" id="KW-1185">Reference proteome</keyword>
<comment type="caution">
    <text evidence="2">The sequence shown here is derived from an EMBL/GenBank/DDBJ whole genome shotgun (WGS) entry which is preliminary data.</text>
</comment>
<evidence type="ECO:0000313" key="2">
    <source>
        <dbReference type="EMBL" id="OQS03865.1"/>
    </source>
</evidence>
<proteinExistence type="predicted"/>
<reference evidence="2 3" key="1">
    <citation type="journal article" date="2014" name="Genome Biol. Evol.">
        <title>The secreted proteins of Achlya hypogyna and Thraustotheca clavata identify the ancestral oomycete secretome and reveal gene acquisitions by horizontal gene transfer.</title>
        <authorList>
            <person name="Misner I."/>
            <person name="Blouin N."/>
            <person name="Leonard G."/>
            <person name="Richards T.A."/>
            <person name="Lane C.E."/>
        </authorList>
    </citation>
    <scope>NUCLEOTIDE SEQUENCE [LARGE SCALE GENOMIC DNA]</scope>
    <source>
        <strain evidence="2 3">ATCC 34112</strain>
    </source>
</reference>
<dbReference type="PANTHER" id="PTHR37031:SF2">
    <property type="entry name" value="PHOD-LIKE PHOSPHATASE METALLOPHOSPHATASE DOMAIN-CONTAINING PROTEIN"/>
    <property type="match status" value="1"/>
</dbReference>
<protein>
    <submittedName>
        <fullName evidence="2">Uncharacterized protein</fullName>
    </submittedName>
</protein>
<keyword evidence="1" id="KW-0175">Coiled coil</keyword>
<accession>A0A1W0A0R8</accession>
<gene>
    <name evidence="2" type="ORF">THRCLA_03850</name>
</gene>
<dbReference type="PANTHER" id="PTHR37031">
    <property type="entry name" value="METALLOPHOSPHATASE BINDING DOMAIN PROTEIN"/>
    <property type="match status" value="1"/>
</dbReference>
<evidence type="ECO:0000256" key="1">
    <source>
        <dbReference type="SAM" id="Coils"/>
    </source>
</evidence>
<evidence type="ECO:0000313" key="3">
    <source>
        <dbReference type="Proteomes" id="UP000243217"/>
    </source>
</evidence>
<name>A0A1W0A0R8_9STRA</name>